<dbReference type="KEGG" id="vg:1259359"/>
<organism evidence="1 2">
    <name type="scientific">Mycobacterium phage Che9c</name>
    <dbReference type="NCBI Taxonomy" id="2907832"/>
    <lineage>
        <taxon>Viruses</taxon>
        <taxon>Duplodnaviria</taxon>
        <taxon>Heunggongvirae</taxon>
        <taxon>Uroviricota</taxon>
        <taxon>Caudoviricetes</taxon>
        <taxon>Chenonavirus</taxon>
        <taxon>Chenonavirus Che9c</taxon>
    </lineage>
</organism>
<keyword evidence="2" id="KW-1185">Reference proteome</keyword>
<dbReference type="RefSeq" id="NP_817734.1">
    <property type="nucleotide sequence ID" value="NC_004683.1"/>
</dbReference>
<evidence type="ECO:0000313" key="2">
    <source>
        <dbReference type="Proteomes" id="UP000000967"/>
    </source>
</evidence>
<reference evidence="1 2" key="1">
    <citation type="journal article" date="2003" name="Cell">
        <title>Origins of highly mosaic mycobacteriophage genomes.</title>
        <authorList>
            <person name="Pedulla M.L."/>
            <person name="Ford M.E."/>
            <person name="Houtz J.M."/>
            <person name="Karthikeyan T."/>
            <person name="Wadsworth C."/>
            <person name="Lewis J.A."/>
            <person name="Jacobs-Sera D."/>
            <person name="Falbo J."/>
            <person name="Gross J."/>
            <person name="Pannunzio N.R."/>
            <person name="Brucker W."/>
            <person name="Kumar V."/>
            <person name="Kandasamy J."/>
            <person name="Keenan L."/>
            <person name="Bardarov S."/>
            <person name="Kriakov J."/>
            <person name="Lawrence J.G."/>
            <person name="Jacobs W.R. Jr."/>
            <person name="Hendrix R.W."/>
            <person name="Hatfull G.F."/>
        </authorList>
    </citation>
    <scope>NUCLEOTIDE SEQUENCE</scope>
</reference>
<name>Q854U3_9CAUD</name>
<gene>
    <name evidence="1" type="primary">57</name>
    <name evidence="1" type="ORF">PBI_CHE9C_57</name>
</gene>
<dbReference type="EMBL" id="AY129333">
    <property type="protein sequence ID" value="AAN12615.1"/>
    <property type="molecule type" value="Genomic_DNA"/>
</dbReference>
<dbReference type="Proteomes" id="UP000000967">
    <property type="component" value="Segment"/>
</dbReference>
<proteinExistence type="predicted"/>
<accession>Q854U3</accession>
<sequence>MNRLPVCPVCWRSVRPTIHAKIPHHFDSIRADICPGSGEPYRITLERRPEFEGVAS</sequence>
<evidence type="ECO:0000313" key="1">
    <source>
        <dbReference type="EMBL" id="AAN12615.1"/>
    </source>
</evidence>
<protein>
    <submittedName>
        <fullName evidence="1">Uncharacterized protein</fullName>
    </submittedName>
</protein>